<accession>A0AAV8YW29</accession>
<organism evidence="1 2">
    <name type="scientific">Aromia moschata</name>
    <dbReference type="NCBI Taxonomy" id="1265417"/>
    <lineage>
        <taxon>Eukaryota</taxon>
        <taxon>Metazoa</taxon>
        <taxon>Ecdysozoa</taxon>
        <taxon>Arthropoda</taxon>
        <taxon>Hexapoda</taxon>
        <taxon>Insecta</taxon>
        <taxon>Pterygota</taxon>
        <taxon>Neoptera</taxon>
        <taxon>Endopterygota</taxon>
        <taxon>Coleoptera</taxon>
        <taxon>Polyphaga</taxon>
        <taxon>Cucujiformia</taxon>
        <taxon>Chrysomeloidea</taxon>
        <taxon>Cerambycidae</taxon>
        <taxon>Cerambycinae</taxon>
        <taxon>Callichromatini</taxon>
        <taxon>Aromia</taxon>
    </lineage>
</organism>
<keyword evidence="2" id="KW-1185">Reference proteome</keyword>
<protein>
    <submittedName>
        <fullName evidence="1">Uncharacterized protein</fullName>
    </submittedName>
</protein>
<dbReference type="EMBL" id="JAPWTK010000040">
    <property type="protein sequence ID" value="KAJ8955192.1"/>
    <property type="molecule type" value="Genomic_DNA"/>
</dbReference>
<reference evidence="1" key="1">
    <citation type="journal article" date="2023" name="Insect Mol. Biol.">
        <title>Genome sequencing provides insights into the evolution of gene families encoding plant cell wall-degrading enzymes in longhorned beetles.</title>
        <authorList>
            <person name="Shin N.R."/>
            <person name="Okamura Y."/>
            <person name="Kirsch R."/>
            <person name="Pauchet Y."/>
        </authorList>
    </citation>
    <scope>NUCLEOTIDE SEQUENCE</scope>
    <source>
        <strain evidence="1">AMC_N1</strain>
    </source>
</reference>
<proteinExistence type="predicted"/>
<dbReference type="AlphaFoldDB" id="A0AAV8YW29"/>
<name>A0AAV8YW29_9CUCU</name>
<evidence type="ECO:0000313" key="2">
    <source>
        <dbReference type="Proteomes" id="UP001162162"/>
    </source>
</evidence>
<comment type="caution">
    <text evidence="1">The sequence shown here is derived from an EMBL/GenBank/DDBJ whole genome shotgun (WGS) entry which is preliminary data.</text>
</comment>
<evidence type="ECO:0000313" key="1">
    <source>
        <dbReference type="EMBL" id="KAJ8955192.1"/>
    </source>
</evidence>
<sequence>MLQPSIFQRERIGHCHLLYLC</sequence>
<gene>
    <name evidence="1" type="ORF">NQ318_009088</name>
</gene>
<dbReference type="Proteomes" id="UP001162162">
    <property type="component" value="Unassembled WGS sequence"/>
</dbReference>